<keyword evidence="9" id="KW-0119">Carbohydrate metabolism</keyword>
<keyword evidence="10" id="KW-0961">Cell wall biogenesis/degradation</keyword>
<accession>A0A316VQ57</accession>
<dbReference type="OrthoDB" id="77201at2759"/>
<dbReference type="InterPro" id="IPR017853">
    <property type="entry name" value="GH"/>
</dbReference>
<comment type="similarity">
    <text evidence="3">Belongs to the glycosyl hydrolase 17 family.</text>
</comment>
<evidence type="ECO:0000313" key="16">
    <source>
        <dbReference type="EMBL" id="PWN37625.1"/>
    </source>
</evidence>
<dbReference type="EC" id="3.2.1.39" evidence="4"/>
<dbReference type="GO" id="GO:0005886">
    <property type="term" value="C:plasma membrane"/>
    <property type="evidence" value="ECO:0007669"/>
    <property type="project" value="UniProtKB-SubCell"/>
</dbReference>
<evidence type="ECO:0000256" key="7">
    <source>
        <dbReference type="ARBA" id="ARBA00023136"/>
    </source>
</evidence>
<dbReference type="InParanoid" id="A0A316VQ57"/>
<comment type="function">
    <text evidence="12">Glucanases play a role in cell expansion during growth, in cell-cell fusion during mating, and in spore release during sporulation. This enzyme may be involved in beta-glucan degradation. Active on laminarin and lichenan.</text>
</comment>
<proteinExistence type="inferred from homology"/>
<dbReference type="GO" id="GO:0005576">
    <property type="term" value="C:extracellular region"/>
    <property type="evidence" value="ECO:0007669"/>
    <property type="project" value="TreeGrafter"/>
</dbReference>
<dbReference type="GO" id="GO:0000272">
    <property type="term" value="P:polysaccharide catabolic process"/>
    <property type="evidence" value="ECO:0007669"/>
    <property type="project" value="UniProtKB-KW"/>
</dbReference>
<evidence type="ECO:0000256" key="6">
    <source>
        <dbReference type="ARBA" id="ARBA00022801"/>
    </source>
</evidence>
<evidence type="ECO:0000256" key="9">
    <source>
        <dbReference type="ARBA" id="ARBA00023277"/>
    </source>
</evidence>
<dbReference type="SUPFAM" id="SSF51445">
    <property type="entry name" value="(Trans)glycosidases"/>
    <property type="match status" value="1"/>
</dbReference>
<organism evidence="16 17">
    <name type="scientific">Meira miltonrushii</name>
    <dbReference type="NCBI Taxonomy" id="1280837"/>
    <lineage>
        <taxon>Eukaryota</taxon>
        <taxon>Fungi</taxon>
        <taxon>Dikarya</taxon>
        <taxon>Basidiomycota</taxon>
        <taxon>Ustilaginomycotina</taxon>
        <taxon>Exobasidiomycetes</taxon>
        <taxon>Exobasidiales</taxon>
        <taxon>Brachybasidiaceae</taxon>
        <taxon>Meira</taxon>
    </lineage>
</organism>
<dbReference type="GO" id="GO:0042973">
    <property type="term" value="F:glucan endo-1,3-beta-D-glucosidase activity"/>
    <property type="evidence" value="ECO:0007669"/>
    <property type="project" value="UniProtKB-EC"/>
</dbReference>
<evidence type="ECO:0000256" key="14">
    <source>
        <dbReference type="ARBA" id="ARBA00043078"/>
    </source>
</evidence>
<evidence type="ECO:0000256" key="2">
    <source>
        <dbReference type="ARBA" id="ARBA00004401"/>
    </source>
</evidence>
<evidence type="ECO:0000256" key="1">
    <source>
        <dbReference type="ARBA" id="ARBA00000382"/>
    </source>
</evidence>
<keyword evidence="11" id="KW-0624">Polysaccharide degradation</keyword>
<dbReference type="GeneID" id="37021599"/>
<dbReference type="PANTHER" id="PTHR16631:SF17">
    <property type="entry name" value="GLUCAN ENDO-1,3-BETA-GLUCOSIDASE BTGC"/>
    <property type="match status" value="1"/>
</dbReference>
<evidence type="ECO:0000256" key="13">
    <source>
        <dbReference type="ARBA" id="ARBA00042373"/>
    </source>
</evidence>
<dbReference type="GO" id="GO:0009986">
    <property type="term" value="C:cell surface"/>
    <property type="evidence" value="ECO:0007669"/>
    <property type="project" value="TreeGrafter"/>
</dbReference>
<keyword evidence="6" id="KW-0378">Hydrolase</keyword>
<evidence type="ECO:0000256" key="15">
    <source>
        <dbReference type="SAM" id="MobiDB-lite"/>
    </source>
</evidence>
<evidence type="ECO:0000256" key="3">
    <source>
        <dbReference type="ARBA" id="ARBA00008773"/>
    </source>
</evidence>
<dbReference type="GO" id="GO:0071555">
    <property type="term" value="P:cell wall organization"/>
    <property type="evidence" value="ECO:0007669"/>
    <property type="project" value="UniProtKB-KW"/>
</dbReference>
<evidence type="ECO:0000256" key="4">
    <source>
        <dbReference type="ARBA" id="ARBA00012780"/>
    </source>
</evidence>
<feature type="compositionally biased region" description="Polar residues" evidence="15">
    <location>
        <begin position="1"/>
        <end position="23"/>
    </location>
</feature>
<dbReference type="GO" id="GO:0009277">
    <property type="term" value="C:fungal-type cell wall"/>
    <property type="evidence" value="ECO:0007669"/>
    <property type="project" value="TreeGrafter"/>
</dbReference>
<evidence type="ECO:0000256" key="11">
    <source>
        <dbReference type="ARBA" id="ARBA00023326"/>
    </source>
</evidence>
<evidence type="ECO:0000256" key="5">
    <source>
        <dbReference type="ARBA" id="ARBA00022475"/>
    </source>
</evidence>
<feature type="region of interest" description="Disordered" evidence="15">
    <location>
        <begin position="1"/>
        <end position="26"/>
    </location>
</feature>
<comment type="catalytic activity">
    <reaction evidence="1">
        <text>Hydrolysis of (1-&gt;3)-beta-D-glucosidic linkages in (1-&gt;3)-beta-D-glucans.</text>
        <dbReference type="EC" id="3.2.1.39"/>
    </reaction>
</comment>
<dbReference type="AlphaFoldDB" id="A0A316VQ57"/>
<keyword evidence="8" id="KW-0325">Glycoprotein</keyword>
<protein>
    <recommendedName>
        <fullName evidence="4">glucan endo-1,3-beta-D-glucosidase</fullName>
        <ecNumber evidence="4">3.2.1.39</ecNumber>
    </recommendedName>
    <alternativeName>
        <fullName evidence="14">Endo-1,3-beta-glucanase btgC</fullName>
    </alternativeName>
    <alternativeName>
        <fullName evidence="13">Laminarinase btgC</fullName>
    </alternativeName>
</protein>
<keyword evidence="5" id="KW-1003">Cell membrane</keyword>
<dbReference type="RefSeq" id="XP_025357927.1">
    <property type="nucleotide sequence ID" value="XM_025499818.1"/>
</dbReference>
<gene>
    <name evidence="16" type="ORF">FA14DRAFT_163414</name>
</gene>
<evidence type="ECO:0000256" key="12">
    <source>
        <dbReference type="ARBA" id="ARBA00037649"/>
    </source>
</evidence>
<sequence length="360" mass="39875">MKQNNIATKTSASTHPTSVATTNDADDCTDETTSFPTVTSTNSSQSSCFPALGFNMPSNVPSSLDGWWCSPTDEYAFLGFSYEISACQSQSQLIREFKDARNTFNARYVRLYGACDDTNYYGKVVEAAWQAGIGIHALIWFGFDGDNKWIGRRDSLFSQLHSNPKAKFVTRGVQFGSEPLYDWVMSGTDLAKQVKSAQANLKDLSINVTVSDMAYGYQSQQDSGSQDVLDAIDFVDAHMLPYFAQDASTGDKAWHDDANDMNYFLQHTSNKKIYWSENGWPSTHDCNAGVCPNSPNAVSSVASEQAYYDLLDSKCSTMKTYPQGGVGWFAHIYSDSQEPGYGIYDVNGKLKFNFKPRTSC</sequence>
<dbReference type="InterPro" id="IPR050732">
    <property type="entry name" value="Beta-glucan_modifiers"/>
</dbReference>
<keyword evidence="7" id="KW-0472">Membrane</keyword>
<keyword evidence="17" id="KW-1185">Reference proteome</keyword>
<evidence type="ECO:0000256" key="10">
    <source>
        <dbReference type="ARBA" id="ARBA00023316"/>
    </source>
</evidence>
<dbReference type="PANTHER" id="PTHR16631">
    <property type="entry name" value="GLUCAN 1,3-BETA-GLUCOSIDASE"/>
    <property type="match status" value="1"/>
</dbReference>
<name>A0A316VQ57_9BASI</name>
<evidence type="ECO:0000256" key="8">
    <source>
        <dbReference type="ARBA" id="ARBA00023180"/>
    </source>
</evidence>
<comment type="subcellular location">
    <subcellularLocation>
        <location evidence="2">Cell membrane</location>
        <topology evidence="2">Single-pass type II membrane protein</topology>
    </subcellularLocation>
</comment>
<reference evidence="16 17" key="1">
    <citation type="journal article" date="2018" name="Mol. Biol. Evol.">
        <title>Broad Genomic Sampling Reveals a Smut Pathogenic Ancestry of the Fungal Clade Ustilaginomycotina.</title>
        <authorList>
            <person name="Kijpornyongpan T."/>
            <person name="Mondo S.J."/>
            <person name="Barry K."/>
            <person name="Sandor L."/>
            <person name="Lee J."/>
            <person name="Lipzen A."/>
            <person name="Pangilinan J."/>
            <person name="LaButti K."/>
            <person name="Hainaut M."/>
            <person name="Henrissat B."/>
            <person name="Grigoriev I.V."/>
            <person name="Spatafora J.W."/>
            <person name="Aime M.C."/>
        </authorList>
    </citation>
    <scope>NUCLEOTIDE SEQUENCE [LARGE SCALE GENOMIC DNA]</scope>
    <source>
        <strain evidence="16 17">MCA 3882</strain>
    </source>
</reference>
<evidence type="ECO:0000313" key="17">
    <source>
        <dbReference type="Proteomes" id="UP000245771"/>
    </source>
</evidence>
<dbReference type="EMBL" id="KZ819602">
    <property type="protein sequence ID" value="PWN37625.1"/>
    <property type="molecule type" value="Genomic_DNA"/>
</dbReference>
<dbReference type="Proteomes" id="UP000245771">
    <property type="component" value="Unassembled WGS sequence"/>
</dbReference>